<dbReference type="AlphaFoldDB" id="A0A1E3VEX6"/>
<dbReference type="InterPro" id="IPR001753">
    <property type="entry name" value="Enoyl-CoA_hydra/iso"/>
</dbReference>
<reference evidence="4" key="1">
    <citation type="submission" date="2016-05" db="EMBL/GenBank/DDBJ databases">
        <authorList>
            <person name="Li Y."/>
        </authorList>
    </citation>
    <scope>NUCLEOTIDE SEQUENCE [LARGE SCALE GENOMIC DNA]</scope>
    <source>
        <strain evidence="4">YIC4027</strain>
    </source>
</reference>
<keyword evidence="2" id="KW-0456">Lyase</keyword>
<evidence type="ECO:0000313" key="4">
    <source>
        <dbReference type="Proteomes" id="UP000094342"/>
    </source>
</evidence>
<dbReference type="InterPro" id="IPR014748">
    <property type="entry name" value="Enoyl-CoA_hydra_C"/>
</dbReference>
<dbReference type="Pfam" id="PF00378">
    <property type="entry name" value="ECH_1"/>
    <property type="match status" value="1"/>
</dbReference>
<dbReference type="OrthoDB" id="5730382at2"/>
<organism evidence="3 4">
    <name type="scientific">Sinorhizobium alkalisoli</name>
    <dbReference type="NCBI Taxonomy" id="1752398"/>
    <lineage>
        <taxon>Bacteria</taxon>
        <taxon>Pseudomonadati</taxon>
        <taxon>Pseudomonadota</taxon>
        <taxon>Alphaproteobacteria</taxon>
        <taxon>Hyphomicrobiales</taxon>
        <taxon>Rhizobiaceae</taxon>
        <taxon>Sinorhizobium/Ensifer group</taxon>
        <taxon>Sinorhizobium</taxon>
    </lineage>
</organism>
<dbReference type="STRING" id="1752398.A8M32_06560"/>
<evidence type="ECO:0000256" key="2">
    <source>
        <dbReference type="ARBA" id="ARBA00023239"/>
    </source>
</evidence>
<dbReference type="PANTHER" id="PTHR11941:SF54">
    <property type="entry name" value="ENOYL-COA HYDRATASE, MITOCHONDRIAL"/>
    <property type="match status" value="1"/>
</dbReference>
<dbReference type="SUPFAM" id="SSF52096">
    <property type="entry name" value="ClpP/crotonase"/>
    <property type="match status" value="1"/>
</dbReference>
<dbReference type="PANTHER" id="PTHR11941">
    <property type="entry name" value="ENOYL-COA HYDRATASE-RELATED"/>
    <property type="match status" value="1"/>
</dbReference>
<dbReference type="Gene3D" id="1.10.12.10">
    <property type="entry name" value="Lyase 2-enoyl-coa Hydratase, Chain A, domain 2"/>
    <property type="match status" value="1"/>
</dbReference>
<evidence type="ECO:0000313" key="3">
    <source>
        <dbReference type="EMBL" id="ODR92095.1"/>
    </source>
</evidence>
<gene>
    <name evidence="3" type="ORF">A8M32_06560</name>
</gene>
<dbReference type="CDD" id="cd06558">
    <property type="entry name" value="crotonase-like"/>
    <property type="match status" value="1"/>
</dbReference>
<comment type="caution">
    <text evidence="3">The sequence shown here is derived from an EMBL/GenBank/DDBJ whole genome shotgun (WGS) entry which is preliminary data.</text>
</comment>
<sequence>MHLSQAHVTPKDAAPILTVEIEGPLAILTMNRPEKRNAMCDALLDAIDAFFARPPQGVRVVILTGTAGHFCSGLDLSEHVARDAEGTMRHSRNWHRVMDLVQFSGLPVVSAMSGAVIGGGLELAASTHVRIAEPSTIFQLPEGRRGIYVGGGASVRIGRILGSDRMCEMMLTGRKYGAEEALALGLAHYAVGEGEAMSLARELALKIAENAQLSNFMMIQAISRISDMSRSDGLFTESLAAAVSQTSADAQEGLRAFLEKRKPEFR</sequence>
<dbReference type="GO" id="GO:0006635">
    <property type="term" value="P:fatty acid beta-oxidation"/>
    <property type="evidence" value="ECO:0007669"/>
    <property type="project" value="TreeGrafter"/>
</dbReference>
<dbReference type="Proteomes" id="UP000094342">
    <property type="component" value="Unassembled WGS sequence"/>
</dbReference>
<proteinExistence type="inferred from homology"/>
<dbReference type="EMBL" id="LYBW01000049">
    <property type="protein sequence ID" value="ODR92095.1"/>
    <property type="molecule type" value="Genomic_DNA"/>
</dbReference>
<accession>A0A1E3VEX6</accession>
<dbReference type="NCBIfam" id="NF006013">
    <property type="entry name" value="PRK08150.1"/>
    <property type="match status" value="1"/>
</dbReference>
<dbReference type="GO" id="GO:0016829">
    <property type="term" value="F:lyase activity"/>
    <property type="evidence" value="ECO:0007669"/>
    <property type="project" value="UniProtKB-KW"/>
</dbReference>
<dbReference type="Gene3D" id="3.90.226.10">
    <property type="entry name" value="2-enoyl-CoA Hydratase, Chain A, domain 1"/>
    <property type="match status" value="1"/>
</dbReference>
<comment type="similarity">
    <text evidence="1">Belongs to the enoyl-CoA hydratase/isomerase family.</text>
</comment>
<keyword evidence="4" id="KW-1185">Reference proteome</keyword>
<evidence type="ECO:0000256" key="1">
    <source>
        <dbReference type="ARBA" id="ARBA00005254"/>
    </source>
</evidence>
<protein>
    <submittedName>
        <fullName evidence="3">Enoyl-CoA hydratase</fullName>
    </submittedName>
</protein>
<dbReference type="InterPro" id="IPR029045">
    <property type="entry name" value="ClpP/crotonase-like_dom_sf"/>
</dbReference>
<name>A0A1E3VEX6_9HYPH</name>